<comment type="caution">
    <text evidence="2">The sequence shown here is derived from an EMBL/GenBank/DDBJ whole genome shotgun (WGS) entry which is preliminary data.</text>
</comment>
<proteinExistence type="predicted"/>
<protein>
    <submittedName>
        <fullName evidence="2">Uncharacterized protein</fullName>
    </submittedName>
</protein>
<feature type="region of interest" description="Disordered" evidence="1">
    <location>
        <begin position="38"/>
        <end position="61"/>
    </location>
</feature>
<evidence type="ECO:0000313" key="2">
    <source>
        <dbReference type="EMBL" id="PUA39064.1"/>
    </source>
</evidence>
<accession>A0A2T6G4I0</accession>
<name>A0A2T6G4I0_9BACL</name>
<dbReference type="EMBL" id="PYHP01000030">
    <property type="protein sequence ID" value="PUA39064.1"/>
    <property type="molecule type" value="Genomic_DNA"/>
</dbReference>
<organism evidence="2 3">
    <name type="scientific">Paenibacillus elgii</name>
    <dbReference type="NCBI Taxonomy" id="189691"/>
    <lineage>
        <taxon>Bacteria</taxon>
        <taxon>Bacillati</taxon>
        <taxon>Bacillota</taxon>
        <taxon>Bacilli</taxon>
        <taxon>Bacillales</taxon>
        <taxon>Paenibacillaceae</taxon>
        <taxon>Paenibacillus</taxon>
    </lineage>
</organism>
<feature type="compositionally biased region" description="Basic and acidic residues" evidence="1">
    <location>
        <begin position="40"/>
        <end position="51"/>
    </location>
</feature>
<dbReference type="Proteomes" id="UP000244184">
    <property type="component" value="Unassembled WGS sequence"/>
</dbReference>
<reference evidence="2 3" key="1">
    <citation type="submission" date="2018-03" db="EMBL/GenBank/DDBJ databases">
        <title>Genome sequence of Paenibacillus elgii strain AC13 an antimicrobial compound producing bacteria.</title>
        <authorList>
            <person name="Kurokawa A.S."/>
            <person name="Araujo J.F."/>
            <person name="Costa R.A."/>
            <person name="Ortega D.B."/>
            <person name="Pires A.S."/>
            <person name="Pappas G.J.Jr."/>
            <person name="Franco O.L."/>
            <person name="Barreto C."/>
            <person name="Magalhaes B.S."/>
            <person name="Kruger R.H."/>
        </authorList>
    </citation>
    <scope>NUCLEOTIDE SEQUENCE [LARGE SCALE GENOMIC DNA]</scope>
    <source>
        <strain evidence="2 3">AC13</strain>
    </source>
</reference>
<evidence type="ECO:0000256" key="1">
    <source>
        <dbReference type="SAM" id="MobiDB-lite"/>
    </source>
</evidence>
<sequence length="61" mass="6920">MYHNNYLVNIDRVGIVHNSRADASGYRMDSDSSWMSPAWKELDAKRQEAEQAGRLPGQPAQ</sequence>
<dbReference type="AlphaFoldDB" id="A0A2T6G4I0"/>
<gene>
    <name evidence="2" type="ORF">C8Z91_11365</name>
</gene>
<evidence type="ECO:0000313" key="3">
    <source>
        <dbReference type="Proteomes" id="UP000244184"/>
    </source>
</evidence>